<dbReference type="InterPro" id="IPR014710">
    <property type="entry name" value="RmlC-like_jellyroll"/>
</dbReference>
<dbReference type="KEGG" id="rid:RIdsm_02178"/>
<dbReference type="CDD" id="cd20282">
    <property type="entry name" value="cupin_DddQ"/>
    <property type="match status" value="1"/>
</dbReference>
<dbReference type="SUPFAM" id="SSF51182">
    <property type="entry name" value="RmlC-like cupins"/>
    <property type="match status" value="1"/>
</dbReference>
<dbReference type="InterPro" id="IPR011051">
    <property type="entry name" value="RmlC_Cupin_sf"/>
</dbReference>
<dbReference type="Gene3D" id="2.60.120.10">
    <property type="entry name" value="Jelly Rolls"/>
    <property type="match status" value="1"/>
</dbReference>
<dbReference type="GO" id="GO:0047869">
    <property type="term" value="F:dimethylpropiothetin dethiomethylase activity"/>
    <property type="evidence" value="ECO:0007669"/>
    <property type="project" value="InterPro"/>
</dbReference>
<sequence>MIDTHWQALLDATRALHRDVPELAAFCDFPDTVTPQAYAAKHDPLCDAMLGQTGLTTLPALQAFHDSALTAARSAHWRDTYRDTPFGETLHAHFGSFEVVGRDTVLSAEGMRSFFVYQAPGFHYPMHHHPAEEIYLVLAGSGEFHLQGSGSRVLGPGAIVHHPVNAPHALTTHAAPLVAYVIWKGDIQKKPVWTETDALA</sequence>
<proteinExistence type="predicted"/>
<dbReference type="RefSeq" id="WP_064259352.1">
    <property type="nucleotide sequence ID" value="NZ_JAVKEI010000034.1"/>
</dbReference>
<protein>
    <submittedName>
        <fullName evidence="1">Cupin domain protein</fullName>
    </submittedName>
</protein>
<dbReference type="EMBL" id="CP031598">
    <property type="protein sequence ID" value="QEW26379.1"/>
    <property type="molecule type" value="Genomic_DNA"/>
</dbReference>
<gene>
    <name evidence="1" type="ORF">RIdsm_02178</name>
</gene>
<dbReference type="Pfam" id="PF16867">
    <property type="entry name" value="DMSP_lyase"/>
    <property type="match status" value="1"/>
</dbReference>
<dbReference type="AlphaFoldDB" id="A0A5P3AAK1"/>
<organism evidence="1 2">
    <name type="scientific">Roseovarius indicus</name>
    <dbReference type="NCBI Taxonomy" id="540747"/>
    <lineage>
        <taxon>Bacteria</taxon>
        <taxon>Pseudomonadati</taxon>
        <taxon>Pseudomonadota</taxon>
        <taxon>Alphaproteobacteria</taxon>
        <taxon>Rhodobacterales</taxon>
        <taxon>Roseobacteraceae</taxon>
        <taxon>Roseovarius</taxon>
    </lineage>
</organism>
<name>A0A5P3AAK1_9RHOB</name>
<dbReference type="Proteomes" id="UP000325785">
    <property type="component" value="Chromosome"/>
</dbReference>
<dbReference type="InterPro" id="IPR031723">
    <property type="entry name" value="DMSP_lyase"/>
</dbReference>
<accession>A0A5P3AAK1</accession>
<evidence type="ECO:0000313" key="1">
    <source>
        <dbReference type="EMBL" id="QEW26379.1"/>
    </source>
</evidence>
<evidence type="ECO:0000313" key="2">
    <source>
        <dbReference type="Proteomes" id="UP000325785"/>
    </source>
</evidence>
<reference evidence="1 2" key="1">
    <citation type="submission" date="2018-08" db="EMBL/GenBank/DDBJ databases">
        <title>Genetic Globetrotter - A new plasmid hitch-hiking vast phylogenetic and geographic distances.</title>
        <authorList>
            <person name="Vollmers J."/>
            <person name="Petersen J."/>
        </authorList>
    </citation>
    <scope>NUCLEOTIDE SEQUENCE [LARGE SCALE GENOMIC DNA]</scope>
    <source>
        <strain evidence="1 2">DSM 26383</strain>
    </source>
</reference>